<dbReference type="CDD" id="cd16841">
    <property type="entry name" value="RraA_family"/>
    <property type="match status" value="1"/>
</dbReference>
<name>A0A1H7NBM2_9BURK</name>
<evidence type="ECO:0000256" key="10">
    <source>
        <dbReference type="RuleBase" id="RU004338"/>
    </source>
</evidence>
<keyword evidence="9" id="KW-0460">Magnesium</keyword>
<dbReference type="PANTHER" id="PTHR33254">
    <property type="entry name" value="4-HYDROXY-4-METHYL-2-OXOGLUTARATE ALDOLASE 3-RELATED"/>
    <property type="match status" value="1"/>
</dbReference>
<dbReference type="RefSeq" id="WP_090543832.1">
    <property type="nucleotide sequence ID" value="NZ_FNSR01000001.1"/>
</dbReference>
<evidence type="ECO:0000256" key="8">
    <source>
        <dbReference type="ARBA" id="ARBA00047973"/>
    </source>
</evidence>
<dbReference type="InterPro" id="IPR005493">
    <property type="entry name" value="RraA/RraA-like"/>
</dbReference>
<reference evidence="12" key="1">
    <citation type="submission" date="2016-10" db="EMBL/GenBank/DDBJ databases">
        <authorList>
            <person name="Varghese N."/>
            <person name="Submissions S."/>
        </authorList>
    </citation>
    <scope>NUCLEOTIDE SEQUENCE [LARGE SCALE GENOMIC DNA]</scope>
    <source>
        <strain evidence="12">LMG 26416</strain>
    </source>
</reference>
<sequence length="163" mass="17189">MTFATADLCDAHEDRLADGTLRVLDPVFRLFGRAQCFSGPAFTLKVFEDNTLVRATLEQPGAGRVLVVDGGGSRRCALVGGKLGELAQDNGWAGVVVNGSVRDTLELNACNVGIAALATHPQRSQKRGGGERDVPVQMPGTTVRPGEWIYADVDGVLVSATPL</sequence>
<dbReference type="InterPro" id="IPR036704">
    <property type="entry name" value="RraA/RraA-like_sf"/>
</dbReference>
<dbReference type="GO" id="GO:0051252">
    <property type="term" value="P:regulation of RNA metabolic process"/>
    <property type="evidence" value="ECO:0007669"/>
    <property type="project" value="InterPro"/>
</dbReference>
<gene>
    <name evidence="11" type="ORF">SAMN05192542_105405</name>
</gene>
<evidence type="ECO:0000313" key="11">
    <source>
        <dbReference type="EMBL" id="SEL20358.1"/>
    </source>
</evidence>
<dbReference type="SUPFAM" id="SSF89562">
    <property type="entry name" value="RraA-like"/>
    <property type="match status" value="1"/>
</dbReference>
<evidence type="ECO:0000256" key="4">
    <source>
        <dbReference type="ARBA" id="ARBA00011233"/>
    </source>
</evidence>
<comment type="catalytic activity">
    <reaction evidence="8 10">
        <text>oxaloacetate + H(+) = pyruvate + CO2</text>
        <dbReference type="Rhea" id="RHEA:15641"/>
        <dbReference type="ChEBI" id="CHEBI:15361"/>
        <dbReference type="ChEBI" id="CHEBI:15378"/>
        <dbReference type="ChEBI" id="CHEBI:16452"/>
        <dbReference type="ChEBI" id="CHEBI:16526"/>
        <dbReference type="EC" id="4.1.1.112"/>
    </reaction>
</comment>
<keyword evidence="6 10" id="KW-0456">Lyase</keyword>
<accession>A0A1H7NBM2</accession>
<dbReference type="STRING" id="416943.SAMN05445871_1630"/>
<feature type="binding site" evidence="9">
    <location>
        <position position="103"/>
    </location>
    <ligand>
        <name>Mg(2+)</name>
        <dbReference type="ChEBI" id="CHEBI:18420"/>
    </ligand>
</feature>
<evidence type="ECO:0000256" key="2">
    <source>
        <dbReference type="ARBA" id="ARBA00001968"/>
    </source>
</evidence>
<comment type="subunit">
    <text evidence="4 10">Homotrimer.</text>
</comment>
<comment type="catalytic activity">
    <reaction evidence="1 10">
        <text>4-hydroxy-4-methyl-2-oxoglutarate = 2 pyruvate</text>
        <dbReference type="Rhea" id="RHEA:22748"/>
        <dbReference type="ChEBI" id="CHEBI:15361"/>
        <dbReference type="ChEBI" id="CHEBI:58276"/>
        <dbReference type="EC" id="4.1.3.17"/>
    </reaction>
</comment>
<dbReference type="GO" id="GO:0008948">
    <property type="term" value="F:oxaloacetate decarboxylase activity"/>
    <property type="evidence" value="ECO:0007669"/>
    <property type="project" value="UniProtKB-EC"/>
</dbReference>
<protein>
    <recommendedName>
        <fullName evidence="10">4-hydroxy-4-methyl-2-oxoglutarate aldolase</fullName>
        <shortName evidence="10">HMG aldolase</shortName>
        <ecNumber evidence="10">4.1.1.112</ecNumber>
        <ecNumber evidence="10">4.1.3.17</ecNumber>
    </recommendedName>
    <alternativeName>
        <fullName evidence="10">Oxaloacetate decarboxylase</fullName>
    </alternativeName>
</protein>
<evidence type="ECO:0000256" key="3">
    <source>
        <dbReference type="ARBA" id="ARBA00008621"/>
    </source>
</evidence>
<keyword evidence="12" id="KW-1185">Reference proteome</keyword>
<dbReference type="Proteomes" id="UP000199120">
    <property type="component" value="Unassembled WGS sequence"/>
</dbReference>
<dbReference type="GO" id="GO:0047443">
    <property type="term" value="F:4-hydroxy-4-methyl-2-oxoglutarate aldolase activity"/>
    <property type="evidence" value="ECO:0007669"/>
    <property type="project" value="UniProtKB-EC"/>
</dbReference>
<comment type="similarity">
    <text evidence="3 10">Belongs to the class II aldolase/RraA-like family.</text>
</comment>
<feature type="binding site" evidence="9">
    <location>
        <position position="102"/>
    </location>
    <ligand>
        <name>substrate</name>
    </ligand>
</feature>
<dbReference type="PANTHER" id="PTHR33254:SF4">
    <property type="entry name" value="4-HYDROXY-4-METHYL-2-OXOGLUTARATE ALDOLASE 3-RELATED"/>
    <property type="match status" value="1"/>
</dbReference>
<dbReference type="NCBIfam" id="TIGR01935">
    <property type="entry name" value="NOT-MenG"/>
    <property type="match status" value="1"/>
</dbReference>
<organism evidence="11 12">
    <name type="scientific">Paraburkholderia caballeronis</name>
    <dbReference type="NCBI Taxonomy" id="416943"/>
    <lineage>
        <taxon>Bacteria</taxon>
        <taxon>Pseudomonadati</taxon>
        <taxon>Pseudomonadota</taxon>
        <taxon>Betaproteobacteria</taxon>
        <taxon>Burkholderiales</taxon>
        <taxon>Burkholderiaceae</taxon>
        <taxon>Paraburkholderia</taxon>
    </lineage>
</organism>
<dbReference type="EMBL" id="FOAJ01000005">
    <property type="protein sequence ID" value="SEL20358.1"/>
    <property type="molecule type" value="Genomic_DNA"/>
</dbReference>
<evidence type="ECO:0000256" key="9">
    <source>
        <dbReference type="PIRSR" id="PIRSR605493-1"/>
    </source>
</evidence>
<evidence type="ECO:0000256" key="1">
    <source>
        <dbReference type="ARBA" id="ARBA00001342"/>
    </source>
</evidence>
<comment type="cofactor">
    <cofactor evidence="9">
        <name>Mg(2+)</name>
        <dbReference type="ChEBI" id="CHEBI:18420"/>
    </cofactor>
</comment>
<feature type="binding site" evidence="9">
    <location>
        <begin position="80"/>
        <end position="83"/>
    </location>
    <ligand>
        <name>substrate</name>
    </ligand>
</feature>
<dbReference type="InterPro" id="IPR010203">
    <property type="entry name" value="RraA"/>
</dbReference>
<dbReference type="GO" id="GO:0008428">
    <property type="term" value="F:ribonuclease inhibitor activity"/>
    <property type="evidence" value="ECO:0007669"/>
    <property type="project" value="InterPro"/>
</dbReference>
<dbReference type="GO" id="GO:0046872">
    <property type="term" value="F:metal ion binding"/>
    <property type="evidence" value="ECO:0007669"/>
    <property type="project" value="UniProtKB-KW"/>
</dbReference>
<evidence type="ECO:0000256" key="5">
    <source>
        <dbReference type="ARBA" id="ARBA00022723"/>
    </source>
</evidence>
<proteinExistence type="inferred from homology"/>
<evidence type="ECO:0000256" key="6">
    <source>
        <dbReference type="ARBA" id="ARBA00023239"/>
    </source>
</evidence>
<dbReference type="NCBIfam" id="NF006875">
    <property type="entry name" value="PRK09372.1"/>
    <property type="match status" value="1"/>
</dbReference>
<comment type="function">
    <text evidence="7 10">Catalyzes the aldol cleavage of 4-hydroxy-4-methyl-2-oxoglutarate (HMG) into 2 molecules of pyruvate. Also contains a secondary oxaloacetate (OAA) decarboxylase activity due to the common pyruvate enolate transition state formed following C-C bond cleavage in the retro-aldol and decarboxylation reactions.</text>
</comment>
<dbReference type="Gene3D" id="3.50.30.40">
    <property type="entry name" value="Ribonuclease E inhibitor RraA/RraA-like"/>
    <property type="match status" value="1"/>
</dbReference>
<dbReference type="EC" id="4.1.1.112" evidence="10"/>
<evidence type="ECO:0000313" key="12">
    <source>
        <dbReference type="Proteomes" id="UP000199120"/>
    </source>
</evidence>
<dbReference type="AlphaFoldDB" id="A0A1H7NBM2"/>
<comment type="cofactor">
    <cofactor evidence="2 10">
        <name>a divalent metal cation</name>
        <dbReference type="ChEBI" id="CHEBI:60240"/>
    </cofactor>
</comment>
<dbReference type="OrthoDB" id="943692at2"/>
<keyword evidence="5 9" id="KW-0479">Metal-binding</keyword>
<evidence type="ECO:0000256" key="7">
    <source>
        <dbReference type="ARBA" id="ARBA00025046"/>
    </source>
</evidence>
<dbReference type="EC" id="4.1.3.17" evidence="10"/>
<dbReference type="Pfam" id="PF03737">
    <property type="entry name" value="RraA-like"/>
    <property type="match status" value="1"/>
</dbReference>